<dbReference type="AlphaFoldDB" id="A0A3M7FW54"/>
<dbReference type="VEuPathDB" id="FungiDB:BTJ68_12206"/>
<accession>A0A3M7FW54</accession>
<dbReference type="Proteomes" id="UP000268823">
    <property type="component" value="Unassembled WGS sequence"/>
</dbReference>
<dbReference type="EMBL" id="QWIR01000025">
    <property type="protein sequence ID" value="RMY92907.1"/>
    <property type="molecule type" value="Genomic_DNA"/>
</dbReference>
<proteinExistence type="predicted"/>
<gene>
    <name evidence="2" type="ORF">D0861_02192</name>
</gene>
<organism evidence="2 3">
    <name type="scientific">Hortaea werneckii</name>
    <name type="common">Black yeast</name>
    <name type="synonym">Cladosporium werneckii</name>
    <dbReference type="NCBI Taxonomy" id="91943"/>
    <lineage>
        <taxon>Eukaryota</taxon>
        <taxon>Fungi</taxon>
        <taxon>Dikarya</taxon>
        <taxon>Ascomycota</taxon>
        <taxon>Pezizomycotina</taxon>
        <taxon>Dothideomycetes</taxon>
        <taxon>Dothideomycetidae</taxon>
        <taxon>Mycosphaerellales</taxon>
        <taxon>Teratosphaeriaceae</taxon>
        <taxon>Hortaea</taxon>
    </lineage>
</organism>
<feature type="region of interest" description="Disordered" evidence="1">
    <location>
        <begin position="1"/>
        <end position="30"/>
    </location>
</feature>
<feature type="compositionally biased region" description="Polar residues" evidence="1">
    <location>
        <begin position="1"/>
        <end position="16"/>
    </location>
</feature>
<reference evidence="2 3" key="1">
    <citation type="journal article" date="2018" name="BMC Genomics">
        <title>Genomic evidence for intraspecific hybridization in a clonal and extremely halotolerant yeast.</title>
        <authorList>
            <person name="Gostincar C."/>
            <person name="Stajich J.E."/>
            <person name="Zupancic J."/>
            <person name="Zalar P."/>
            <person name="Gunde-Cimerman N."/>
        </authorList>
    </citation>
    <scope>NUCLEOTIDE SEQUENCE [LARGE SCALE GENOMIC DNA]</scope>
    <source>
        <strain evidence="2 3">EXF-2788</strain>
    </source>
</reference>
<evidence type="ECO:0000313" key="2">
    <source>
        <dbReference type="EMBL" id="RMY92907.1"/>
    </source>
</evidence>
<dbReference type="OrthoDB" id="3813270at2759"/>
<evidence type="ECO:0008006" key="4">
    <source>
        <dbReference type="Google" id="ProtNLM"/>
    </source>
</evidence>
<protein>
    <recommendedName>
        <fullName evidence="4">F-box domain-containing protein</fullName>
    </recommendedName>
</protein>
<evidence type="ECO:0000313" key="3">
    <source>
        <dbReference type="Proteomes" id="UP000268823"/>
    </source>
</evidence>
<evidence type="ECO:0000256" key="1">
    <source>
        <dbReference type="SAM" id="MobiDB-lite"/>
    </source>
</evidence>
<comment type="caution">
    <text evidence="2">The sequence shown here is derived from an EMBL/GenBank/DDBJ whole genome shotgun (WGS) entry which is preliminary data.</text>
</comment>
<sequence length="262" mass="29966">MTDTSGGSPHSISPITHDNDGGGPHSGVVDDSVSLVTHESDDHESFPFFDLPPELRNRIYSFSVKDTGPFDCYGIYILKLLQYFQPSLQRVSKQFRHEYEKEVLKSATISSINYSDYTLSGLRWIHKRIGKCVKVFPSVVTIILRIDLLAYRYDDLIDREYVTTEDLFRLPSVDGGRVKVQVELFLHSRLFKALNPNQNSDEEADQVFWNTPVVIFRASPSAGSYSYKGLDLEVESVGLFEESFDLCGMDGEDYEWEEMYRL</sequence>
<name>A0A3M7FW54_HORWE</name>